<dbReference type="Proteomes" id="UP001610432">
    <property type="component" value="Unassembled WGS sequence"/>
</dbReference>
<dbReference type="RefSeq" id="XP_070883205.1">
    <property type="nucleotide sequence ID" value="XM_071034600.1"/>
</dbReference>
<feature type="region of interest" description="Disordered" evidence="1">
    <location>
        <begin position="41"/>
        <end position="67"/>
    </location>
</feature>
<gene>
    <name evidence="2" type="ORF">BJX67DRAFT_390182</name>
</gene>
<comment type="caution">
    <text evidence="2">The sequence shown here is derived from an EMBL/GenBank/DDBJ whole genome shotgun (WGS) entry which is preliminary data.</text>
</comment>
<dbReference type="EMBL" id="JBFXLQ010000043">
    <property type="protein sequence ID" value="KAL2864226.1"/>
    <property type="molecule type" value="Genomic_DNA"/>
</dbReference>
<evidence type="ECO:0000313" key="3">
    <source>
        <dbReference type="Proteomes" id="UP001610432"/>
    </source>
</evidence>
<evidence type="ECO:0000313" key="2">
    <source>
        <dbReference type="EMBL" id="KAL2864226.1"/>
    </source>
</evidence>
<reference evidence="2 3" key="1">
    <citation type="submission" date="2024-07" db="EMBL/GenBank/DDBJ databases">
        <title>Section-level genome sequencing and comparative genomics of Aspergillus sections Usti and Cavernicolus.</title>
        <authorList>
            <consortium name="Lawrence Berkeley National Laboratory"/>
            <person name="Nybo J.L."/>
            <person name="Vesth T.C."/>
            <person name="Theobald S."/>
            <person name="Frisvad J.C."/>
            <person name="Larsen T.O."/>
            <person name="Kjaerboelling I."/>
            <person name="Rothschild-Mancinelli K."/>
            <person name="Lyhne E.K."/>
            <person name="Kogle M.E."/>
            <person name="Barry K."/>
            <person name="Clum A."/>
            <person name="Na H."/>
            <person name="Ledsgaard L."/>
            <person name="Lin J."/>
            <person name="Lipzen A."/>
            <person name="Kuo A."/>
            <person name="Riley R."/>
            <person name="Mondo S."/>
            <person name="Labutti K."/>
            <person name="Haridas S."/>
            <person name="Pangalinan J."/>
            <person name="Salamov A.A."/>
            <person name="Simmons B.A."/>
            <person name="Magnuson J.K."/>
            <person name="Chen J."/>
            <person name="Drula E."/>
            <person name="Henrissat B."/>
            <person name="Wiebenga A."/>
            <person name="Lubbers R.J."/>
            <person name="Gomes A.C."/>
            <person name="Macurrencykelacurrency M.R."/>
            <person name="Stajich J."/>
            <person name="Grigoriev I.V."/>
            <person name="Mortensen U.H."/>
            <person name="De Vries R.P."/>
            <person name="Baker S.E."/>
            <person name="Andersen M.R."/>
        </authorList>
    </citation>
    <scope>NUCLEOTIDE SEQUENCE [LARGE SCALE GENOMIC DNA]</scope>
    <source>
        <strain evidence="2 3">CBS 449.75</strain>
    </source>
</reference>
<proteinExistence type="predicted"/>
<feature type="compositionally biased region" description="Polar residues" evidence="1">
    <location>
        <begin position="41"/>
        <end position="53"/>
    </location>
</feature>
<name>A0ABR4LIA1_9EURO</name>
<protein>
    <submittedName>
        <fullName evidence="2">Uncharacterized protein</fullName>
    </submittedName>
</protein>
<dbReference type="GeneID" id="98149672"/>
<feature type="region of interest" description="Disordered" evidence="1">
    <location>
        <begin position="333"/>
        <end position="356"/>
    </location>
</feature>
<sequence length="395" mass="43881">MRTSSGDSSSLGSNDWLQDSVSKRRRHAMYFYRPPIWRYSSLQDESSSPSMSEDLNGGDEQSEKDSSYTSVYLAGQQVASHAGADAAPFETLDSDSEYETPLLDARAGGGESASPDFRCSTETLLESFHQTKPVFCTRLRSYKDIRLGTGEQWAIQEGSLVIGLAPEYTVLDNHERRMDEFEVARGDVYVVCSLYADLWALCAKLSFESSPEVGDHRRLAFLPLCSVTLALNYSAFVQRSTGCSQGSGRHGDKYPGNGRPVTPLRRSHSLTASKQIFPAHRTQTSTPLAIQNIFQTFTLKHIDGDFVPLDSTLESVLSPLTSRRRRLLGRIGQGKSPSKVRNSGMQQGNYHNGLDSSLLSACRRMRSQPSIKRMCKERQNSAPSGSQALRWLLRK</sequence>
<evidence type="ECO:0000256" key="1">
    <source>
        <dbReference type="SAM" id="MobiDB-lite"/>
    </source>
</evidence>
<accession>A0ABR4LIA1</accession>
<keyword evidence="3" id="KW-1185">Reference proteome</keyword>
<organism evidence="2 3">
    <name type="scientific">Aspergillus lucknowensis</name>
    <dbReference type="NCBI Taxonomy" id="176173"/>
    <lineage>
        <taxon>Eukaryota</taxon>
        <taxon>Fungi</taxon>
        <taxon>Dikarya</taxon>
        <taxon>Ascomycota</taxon>
        <taxon>Pezizomycotina</taxon>
        <taxon>Eurotiomycetes</taxon>
        <taxon>Eurotiomycetidae</taxon>
        <taxon>Eurotiales</taxon>
        <taxon>Aspergillaceae</taxon>
        <taxon>Aspergillus</taxon>
        <taxon>Aspergillus subgen. Nidulantes</taxon>
    </lineage>
</organism>
<feature type="compositionally biased region" description="Polar residues" evidence="1">
    <location>
        <begin position="335"/>
        <end position="356"/>
    </location>
</feature>